<feature type="compositionally biased region" description="Basic residues" evidence="2">
    <location>
        <begin position="106"/>
        <end position="117"/>
    </location>
</feature>
<sequence>MAPSPWQESGATVLAGRLYPPAKEVLSEIQRDQRSRQERRPNPETNGHLQYEMVETMEGGQPPCPFPSSGQHGLHRQHPQNQCGVPSYPAANGRRGCGQTLGNGRGIHRTGVQHRSIRSSWQQQQQRGASEPAMDGLGGSGETAGSDWSGGLGHAGGSSGCWEMTGGETVTASPRSSVSSDESRSGISGGRLVVDSPAAEWEVDCTEEGDVRLPGERTRRRSMGTLAGSGAGLQQLQTMLREPSASSEVQSVDELKRRLQCNSMELESARTSFEEEFRKKDENIMQLLQLLKMTSLEREAREMLQELLNKIEQSRHHPSPSYIYPEEPSLQLPRYKSDFAESDSSISFTHSHQLYSCSPVETPSDMASATKLHHIRSIPDSGGMAIPQQALLPAMELSTGMRKLDRASAVIDGLVMKKPLPEKGKLLQAVMEAGPLLTTLLVAGSLPQWRNPPPLKPFDIPLVSLKAREAGSFDQNALLNPHYMVQSTAEAFQLQYAASSMKPLNLGALSMRVPMPPTGSSSHRIPSVKRQKI</sequence>
<dbReference type="PANTHER" id="PTHR33431">
    <property type="entry name" value="ENABLED-LIKE PROTEIN (DUF1635)"/>
    <property type="match status" value="1"/>
</dbReference>
<evidence type="ECO:0000313" key="4">
    <source>
        <dbReference type="Proteomes" id="UP000652761"/>
    </source>
</evidence>
<evidence type="ECO:0000256" key="2">
    <source>
        <dbReference type="SAM" id="MobiDB-lite"/>
    </source>
</evidence>
<feature type="coiled-coil region" evidence="1">
    <location>
        <begin position="256"/>
        <end position="317"/>
    </location>
</feature>
<dbReference type="SMR" id="A0A843USU3"/>
<dbReference type="Proteomes" id="UP000652761">
    <property type="component" value="Unassembled WGS sequence"/>
</dbReference>
<dbReference type="OrthoDB" id="778241at2759"/>
<feature type="compositionally biased region" description="Gly residues" evidence="2">
    <location>
        <begin position="136"/>
        <end position="159"/>
    </location>
</feature>
<feature type="region of interest" description="Disordered" evidence="2">
    <location>
        <begin position="27"/>
        <end position="191"/>
    </location>
</feature>
<feature type="compositionally biased region" description="Gly residues" evidence="2">
    <location>
        <begin position="95"/>
        <end position="105"/>
    </location>
</feature>
<evidence type="ECO:0000256" key="1">
    <source>
        <dbReference type="SAM" id="Coils"/>
    </source>
</evidence>
<dbReference type="Pfam" id="PF07795">
    <property type="entry name" value="DUF1635"/>
    <property type="match status" value="1"/>
</dbReference>
<protein>
    <submittedName>
        <fullName evidence="3">Uncharacterized protein</fullName>
    </submittedName>
</protein>
<comment type="caution">
    <text evidence="3">The sequence shown here is derived from an EMBL/GenBank/DDBJ whole genome shotgun (WGS) entry which is preliminary data.</text>
</comment>
<reference evidence="3" key="1">
    <citation type="submission" date="2017-07" db="EMBL/GenBank/DDBJ databases">
        <title>Taro Niue Genome Assembly and Annotation.</title>
        <authorList>
            <person name="Atibalentja N."/>
            <person name="Keating K."/>
            <person name="Fields C.J."/>
        </authorList>
    </citation>
    <scope>NUCLEOTIDE SEQUENCE</scope>
    <source>
        <strain evidence="3">Niue_2</strain>
        <tissue evidence="3">Leaf</tissue>
    </source>
</reference>
<keyword evidence="1" id="KW-0175">Coiled coil</keyword>
<dbReference type="AlphaFoldDB" id="A0A843USU3"/>
<feature type="compositionally biased region" description="Basic and acidic residues" evidence="2">
    <location>
        <begin position="27"/>
        <end position="42"/>
    </location>
</feature>
<dbReference type="PANTHER" id="PTHR33431:SF12">
    <property type="entry name" value="HIGH MOBILITY GROUP BOX PROTEIN, PUTATIVE (DUF1635)-RELATED"/>
    <property type="match status" value="1"/>
</dbReference>
<name>A0A843USU3_COLES</name>
<feature type="compositionally biased region" description="Low complexity" evidence="2">
    <location>
        <begin position="118"/>
        <end position="127"/>
    </location>
</feature>
<keyword evidence="4" id="KW-1185">Reference proteome</keyword>
<accession>A0A843USU3</accession>
<gene>
    <name evidence="3" type="ORF">Taro_015331</name>
</gene>
<evidence type="ECO:0000313" key="3">
    <source>
        <dbReference type="EMBL" id="MQL82849.1"/>
    </source>
</evidence>
<dbReference type="EMBL" id="NMUH01000657">
    <property type="protein sequence ID" value="MQL82849.1"/>
    <property type="molecule type" value="Genomic_DNA"/>
</dbReference>
<dbReference type="InterPro" id="IPR012862">
    <property type="entry name" value="DUF1635"/>
</dbReference>
<organism evidence="3 4">
    <name type="scientific">Colocasia esculenta</name>
    <name type="common">Wild taro</name>
    <name type="synonym">Arum esculentum</name>
    <dbReference type="NCBI Taxonomy" id="4460"/>
    <lineage>
        <taxon>Eukaryota</taxon>
        <taxon>Viridiplantae</taxon>
        <taxon>Streptophyta</taxon>
        <taxon>Embryophyta</taxon>
        <taxon>Tracheophyta</taxon>
        <taxon>Spermatophyta</taxon>
        <taxon>Magnoliopsida</taxon>
        <taxon>Liliopsida</taxon>
        <taxon>Araceae</taxon>
        <taxon>Aroideae</taxon>
        <taxon>Colocasieae</taxon>
        <taxon>Colocasia</taxon>
    </lineage>
</organism>
<proteinExistence type="predicted"/>